<name>A0ABQ7GFR2_DUNSA</name>
<evidence type="ECO:0000313" key="2">
    <source>
        <dbReference type="Proteomes" id="UP000815325"/>
    </source>
</evidence>
<dbReference type="EMBL" id="MU069811">
    <property type="protein sequence ID" value="KAF5833439.1"/>
    <property type="molecule type" value="Genomic_DNA"/>
</dbReference>
<reference evidence="1" key="1">
    <citation type="submission" date="2017-08" db="EMBL/GenBank/DDBJ databases">
        <authorList>
            <person name="Polle J.E."/>
            <person name="Barry K."/>
            <person name="Cushman J."/>
            <person name="Schmutz J."/>
            <person name="Tran D."/>
            <person name="Hathwaick L.T."/>
            <person name="Yim W.C."/>
            <person name="Jenkins J."/>
            <person name="Mckie-Krisberg Z.M."/>
            <person name="Prochnik S."/>
            <person name="Lindquist E."/>
            <person name="Dockter R.B."/>
            <person name="Adam C."/>
            <person name="Molina H."/>
            <person name="Bunkerborg J."/>
            <person name="Jin E."/>
            <person name="Buchheim M."/>
            <person name="Magnuson J."/>
        </authorList>
    </citation>
    <scope>NUCLEOTIDE SEQUENCE</scope>
    <source>
        <strain evidence="1">CCAP 19/18</strain>
    </source>
</reference>
<keyword evidence="2" id="KW-1185">Reference proteome</keyword>
<dbReference type="Proteomes" id="UP000815325">
    <property type="component" value="Unassembled WGS sequence"/>
</dbReference>
<proteinExistence type="predicted"/>
<protein>
    <recommendedName>
        <fullName evidence="3">YqaJ viral recombinase domain-containing protein</fullName>
    </recommendedName>
</protein>
<accession>A0ABQ7GFR2</accession>
<organism evidence="1 2">
    <name type="scientific">Dunaliella salina</name>
    <name type="common">Green alga</name>
    <name type="synonym">Protococcus salinus</name>
    <dbReference type="NCBI Taxonomy" id="3046"/>
    <lineage>
        <taxon>Eukaryota</taxon>
        <taxon>Viridiplantae</taxon>
        <taxon>Chlorophyta</taxon>
        <taxon>core chlorophytes</taxon>
        <taxon>Chlorophyceae</taxon>
        <taxon>CS clade</taxon>
        <taxon>Chlamydomonadales</taxon>
        <taxon>Dunaliellaceae</taxon>
        <taxon>Dunaliella</taxon>
    </lineage>
</organism>
<dbReference type="InterPro" id="IPR011604">
    <property type="entry name" value="PDDEXK-like_dom_sf"/>
</dbReference>
<evidence type="ECO:0008006" key="3">
    <source>
        <dbReference type="Google" id="ProtNLM"/>
    </source>
</evidence>
<gene>
    <name evidence="1" type="ORF">DUNSADRAFT_10265</name>
</gene>
<evidence type="ECO:0000313" key="1">
    <source>
        <dbReference type="EMBL" id="KAF5833439.1"/>
    </source>
</evidence>
<dbReference type="SUPFAM" id="SSF52980">
    <property type="entry name" value="Restriction endonuclease-like"/>
    <property type="match status" value="1"/>
</dbReference>
<sequence length="210" mass="23832">MVLHLCWRVFLKLAHTWPPSSTFQFIQMLVLWSKVYSLCSRTILFWKRLCFASRLHHTELLPDAKLVANGHEVLLEVKCACPFLEKDDGRGWIWSPFKKALPDEGVKASHFVQCQVQMLTAGLSHCLLAGWEIEARKVVGVPFDADWCKQMLCMLSSILQAAAPLSGKSPNFAAIRGHKEFEEFTRKRCEAVTELCTVKSVKGAVDARWV</sequence>
<dbReference type="Gene3D" id="3.90.320.10">
    <property type="match status" value="1"/>
</dbReference>
<dbReference type="InterPro" id="IPR011335">
    <property type="entry name" value="Restrct_endonuc-II-like"/>
</dbReference>
<comment type="caution">
    <text evidence="1">The sequence shown here is derived from an EMBL/GenBank/DDBJ whole genome shotgun (WGS) entry which is preliminary data.</text>
</comment>